<keyword evidence="2" id="KW-1185">Reference proteome</keyword>
<dbReference type="AlphaFoldDB" id="A0A8X6QK95"/>
<proteinExistence type="predicted"/>
<accession>A0A8X6QK95</accession>
<dbReference type="Proteomes" id="UP000887013">
    <property type="component" value="Unassembled WGS sequence"/>
</dbReference>
<comment type="caution">
    <text evidence="1">The sequence shown here is derived from an EMBL/GenBank/DDBJ whole genome shotgun (WGS) entry which is preliminary data.</text>
</comment>
<dbReference type="EMBL" id="BMAW01031959">
    <property type="protein sequence ID" value="GFU23476.1"/>
    <property type="molecule type" value="Genomic_DNA"/>
</dbReference>
<name>A0A8X6QK95_NEPPI</name>
<evidence type="ECO:0000313" key="2">
    <source>
        <dbReference type="Proteomes" id="UP000887013"/>
    </source>
</evidence>
<dbReference type="OrthoDB" id="1930928at2759"/>
<sequence length="145" mass="16834">MRDDNYIFLWDAITNDWNIGDTARVTNLPTKLNRNPKHMLSPIPETMVDQKKYSSLSEVVICRPCGPMNRWAPYMRDGQCAKNYQRQFIDNTQSGHDSYGKFKKRMLEGHDRILRDICGSWVELLSSWQAKLAKPSCDSPLYACE</sequence>
<organism evidence="1 2">
    <name type="scientific">Nephila pilipes</name>
    <name type="common">Giant wood spider</name>
    <name type="synonym">Nephila maculata</name>
    <dbReference type="NCBI Taxonomy" id="299642"/>
    <lineage>
        <taxon>Eukaryota</taxon>
        <taxon>Metazoa</taxon>
        <taxon>Ecdysozoa</taxon>
        <taxon>Arthropoda</taxon>
        <taxon>Chelicerata</taxon>
        <taxon>Arachnida</taxon>
        <taxon>Araneae</taxon>
        <taxon>Araneomorphae</taxon>
        <taxon>Entelegynae</taxon>
        <taxon>Araneoidea</taxon>
        <taxon>Nephilidae</taxon>
        <taxon>Nephila</taxon>
    </lineage>
</organism>
<gene>
    <name evidence="1" type="ORF">NPIL_370161</name>
</gene>
<evidence type="ECO:0000313" key="1">
    <source>
        <dbReference type="EMBL" id="GFU23476.1"/>
    </source>
</evidence>
<reference evidence="1" key="1">
    <citation type="submission" date="2020-08" db="EMBL/GenBank/DDBJ databases">
        <title>Multicomponent nature underlies the extraordinary mechanical properties of spider dragline silk.</title>
        <authorList>
            <person name="Kono N."/>
            <person name="Nakamura H."/>
            <person name="Mori M."/>
            <person name="Yoshida Y."/>
            <person name="Ohtoshi R."/>
            <person name="Malay A.D."/>
            <person name="Moran D.A.P."/>
            <person name="Tomita M."/>
            <person name="Numata K."/>
            <person name="Arakawa K."/>
        </authorList>
    </citation>
    <scope>NUCLEOTIDE SEQUENCE</scope>
</reference>
<protein>
    <submittedName>
        <fullName evidence="1">Uncharacterized protein</fullName>
    </submittedName>
</protein>